<accession>A0A0V0R567</accession>
<proteinExistence type="predicted"/>
<gene>
    <name evidence="2" type="ORF">PPERSA_09297</name>
</gene>
<dbReference type="OrthoDB" id="300500at2759"/>
<dbReference type="Gene3D" id="2.20.110.10">
    <property type="entry name" value="Histone H3 K4-specific methyltransferase SET7/9 N-terminal domain"/>
    <property type="match status" value="2"/>
</dbReference>
<name>A0A0V0R567_PSEPJ</name>
<dbReference type="InterPro" id="IPR003409">
    <property type="entry name" value="MORN"/>
</dbReference>
<organism evidence="2 3">
    <name type="scientific">Pseudocohnilembus persalinus</name>
    <name type="common">Ciliate</name>
    <dbReference type="NCBI Taxonomy" id="266149"/>
    <lineage>
        <taxon>Eukaryota</taxon>
        <taxon>Sar</taxon>
        <taxon>Alveolata</taxon>
        <taxon>Ciliophora</taxon>
        <taxon>Intramacronucleata</taxon>
        <taxon>Oligohymenophorea</taxon>
        <taxon>Scuticociliatia</taxon>
        <taxon>Philasterida</taxon>
        <taxon>Pseudocohnilembidae</taxon>
        <taxon>Pseudocohnilembus</taxon>
    </lineage>
</organism>
<comment type="caution">
    <text evidence="2">The sequence shown here is derived from an EMBL/GenBank/DDBJ whole genome shotgun (WGS) entry which is preliminary data.</text>
</comment>
<dbReference type="InParanoid" id="A0A0V0R567"/>
<dbReference type="PANTHER" id="PTHR23084">
    <property type="entry name" value="PHOSPHATIDYLINOSITOL-4-PHOSPHATE 5-KINASE RELATED"/>
    <property type="match status" value="1"/>
</dbReference>
<keyword evidence="1" id="KW-0677">Repeat</keyword>
<dbReference type="OMA" id="SKCINGH"/>
<dbReference type="EMBL" id="LDAU01000045">
    <property type="protein sequence ID" value="KRX09627.1"/>
    <property type="molecule type" value="Genomic_DNA"/>
</dbReference>
<sequence length="445" mass="51814">MAQSSQNQNTNLPIKCQNQGHHNCQITTICLKEDCDKPYRIACSKCINGHHRDHTQYMLKIGDFLSSENQDQLPFQVQNWPITPSGIEIKNYIQEEESYIQDLYEGVDNVFTEFVDKIQKQLEQMKQTVQNDISQFYKKGLGQQKIKFLHQLKSQYIDTYSLEELQTAMKEFINRGIKYEILDTKVEYFCNNHVSKDAQNHIENFYNNNKIDAAFKVDFEQLNSLSLQVTEGLKRMGKITNELTKKEVPKSPGQESISWSDGIHYILNYFSEFQKKVTNQDIIQFKTETYADRSRYEGFLLNGVRDLLGSRFYVDGNVYLGEWKQGVKSGNGIFYYYKGNIYEGGFLNDKKEGFGREMYTNGSRYEGNFLNDVKHGKGRYFYPDGRIFEGTYINDKREGEGIIMYASGKYEEVFYKNGNKVVQNEKGELIEVNSLQISQVKSILK</sequence>
<dbReference type="SMART" id="SM00698">
    <property type="entry name" value="MORN"/>
    <property type="match status" value="5"/>
</dbReference>
<evidence type="ECO:0000256" key="1">
    <source>
        <dbReference type="ARBA" id="ARBA00022737"/>
    </source>
</evidence>
<keyword evidence="3" id="KW-1185">Reference proteome</keyword>
<dbReference type="SUPFAM" id="SSF82185">
    <property type="entry name" value="Histone H3 K4-specific methyltransferase SET7/9 N-terminal domain"/>
    <property type="match status" value="1"/>
</dbReference>
<evidence type="ECO:0000313" key="2">
    <source>
        <dbReference type="EMBL" id="KRX09627.1"/>
    </source>
</evidence>
<dbReference type="PANTHER" id="PTHR23084:SF263">
    <property type="entry name" value="MORN REPEAT-CONTAINING PROTEIN 1"/>
    <property type="match status" value="1"/>
</dbReference>
<protein>
    <recommendedName>
        <fullName evidence="4">MORN motif</fullName>
    </recommendedName>
</protein>
<dbReference type="AlphaFoldDB" id="A0A0V0R567"/>
<reference evidence="2 3" key="1">
    <citation type="journal article" date="2015" name="Sci. Rep.">
        <title>Genome of the facultative scuticociliatosis pathogen Pseudocohnilembus persalinus provides insight into its virulence through horizontal gene transfer.</title>
        <authorList>
            <person name="Xiong J."/>
            <person name="Wang G."/>
            <person name="Cheng J."/>
            <person name="Tian M."/>
            <person name="Pan X."/>
            <person name="Warren A."/>
            <person name="Jiang C."/>
            <person name="Yuan D."/>
            <person name="Miao W."/>
        </authorList>
    </citation>
    <scope>NUCLEOTIDE SEQUENCE [LARGE SCALE GENOMIC DNA]</scope>
    <source>
        <strain evidence="2">36N120E</strain>
    </source>
</reference>
<dbReference type="Pfam" id="PF02493">
    <property type="entry name" value="MORN"/>
    <property type="match status" value="4"/>
</dbReference>
<dbReference type="Proteomes" id="UP000054937">
    <property type="component" value="Unassembled WGS sequence"/>
</dbReference>
<evidence type="ECO:0000313" key="3">
    <source>
        <dbReference type="Proteomes" id="UP000054937"/>
    </source>
</evidence>
<evidence type="ECO:0008006" key="4">
    <source>
        <dbReference type="Google" id="ProtNLM"/>
    </source>
</evidence>